<organism evidence="1 2">
    <name type="scientific">Tabrizicola piscis</name>
    <dbReference type="NCBI Taxonomy" id="2494374"/>
    <lineage>
        <taxon>Bacteria</taxon>
        <taxon>Pseudomonadati</taxon>
        <taxon>Pseudomonadota</taxon>
        <taxon>Alphaproteobacteria</taxon>
        <taxon>Rhodobacterales</taxon>
        <taxon>Paracoccaceae</taxon>
        <taxon>Tabrizicola</taxon>
    </lineage>
</organism>
<dbReference type="OrthoDB" id="5242510at2"/>
<gene>
    <name evidence="1" type="ORF">EI545_18155</name>
</gene>
<evidence type="ECO:0000313" key="1">
    <source>
        <dbReference type="EMBL" id="AZL61268.1"/>
    </source>
</evidence>
<dbReference type="AlphaFoldDB" id="A0A3S8UCH1"/>
<dbReference type="EMBL" id="CP034328">
    <property type="protein sequence ID" value="AZL61268.1"/>
    <property type="molecule type" value="Genomic_DNA"/>
</dbReference>
<reference evidence="1 2" key="1">
    <citation type="submission" date="2018-12" db="EMBL/GenBank/DDBJ databases">
        <title>Complete genome sequencing of Tabrizicola sp. K13M18.</title>
        <authorList>
            <person name="Bae J.-W."/>
        </authorList>
    </citation>
    <scope>NUCLEOTIDE SEQUENCE [LARGE SCALE GENOMIC DNA]</scope>
    <source>
        <strain evidence="1 2">K13M18</strain>
    </source>
</reference>
<dbReference type="Proteomes" id="UP000282002">
    <property type="component" value="Chromosome"/>
</dbReference>
<sequence length="261" mass="29533">MQDHAILQDRLPLLPWMDPRTRRLPGILPVEGQGWLTQDEAYGPQMALRDRLIAAQAPAVHALLPEAEPAAAELYGIILDRLANTPGFKITATSAHRPDGGEVPLDPAQPLRTLGRLVQEDLCLLQARGEEYRLTGAILCFPASWSLDQKIGRQMTDIHTPVAVYDDGMARRVNRLFDAIRPEQPLWRMNYLTYDDHVLFQPRREGEKRPQPTDHTYIRCERQCLLRLPVTRAVVFTIHTYVVDADTVTQDELAALRAAVH</sequence>
<accession>A0A3S8UCH1</accession>
<evidence type="ECO:0000313" key="2">
    <source>
        <dbReference type="Proteomes" id="UP000282002"/>
    </source>
</evidence>
<protein>
    <submittedName>
        <fullName evidence="1">DUF3445 domain-containing protein</fullName>
    </submittedName>
</protein>
<keyword evidence="2" id="KW-1185">Reference proteome</keyword>
<dbReference type="InterPro" id="IPR021848">
    <property type="entry name" value="HODM_asu-like"/>
</dbReference>
<dbReference type="Pfam" id="PF11927">
    <property type="entry name" value="HODM_asu-like"/>
    <property type="match status" value="1"/>
</dbReference>
<dbReference type="KEGG" id="taw:EI545_18155"/>
<name>A0A3S8UCH1_9RHOB</name>
<proteinExistence type="predicted"/>